<feature type="region of interest" description="Disordered" evidence="1">
    <location>
        <begin position="30"/>
        <end position="50"/>
    </location>
</feature>
<dbReference type="AlphaFoldDB" id="G3IJF1"/>
<dbReference type="Proteomes" id="UP000001075">
    <property type="component" value="Unassembled WGS sequence"/>
</dbReference>
<evidence type="ECO:0000256" key="1">
    <source>
        <dbReference type="SAM" id="MobiDB-lite"/>
    </source>
</evidence>
<accession>G3IJF1</accession>
<organism evidence="2 3">
    <name type="scientific">Cricetulus griseus</name>
    <name type="common">Chinese hamster</name>
    <name type="synonym">Cricetulus barabensis griseus</name>
    <dbReference type="NCBI Taxonomy" id="10029"/>
    <lineage>
        <taxon>Eukaryota</taxon>
        <taxon>Metazoa</taxon>
        <taxon>Chordata</taxon>
        <taxon>Craniata</taxon>
        <taxon>Vertebrata</taxon>
        <taxon>Euteleostomi</taxon>
        <taxon>Mammalia</taxon>
        <taxon>Eutheria</taxon>
        <taxon>Euarchontoglires</taxon>
        <taxon>Glires</taxon>
        <taxon>Rodentia</taxon>
        <taxon>Myomorpha</taxon>
        <taxon>Muroidea</taxon>
        <taxon>Cricetidae</taxon>
        <taxon>Cricetinae</taxon>
        <taxon>Cricetulus</taxon>
    </lineage>
</organism>
<proteinExistence type="predicted"/>
<feature type="compositionally biased region" description="Basic residues" evidence="1">
    <location>
        <begin position="34"/>
        <end position="50"/>
    </location>
</feature>
<evidence type="ECO:0000313" key="2">
    <source>
        <dbReference type="EMBL" id="EGW15132.1"/>
    </source>
</evidence>
<protein>
    <submittedName>
        <fullName evidence="2">Uncharacterized protein</fullName>
    </submittedName>
</protein>
<dbReference type="EMBL" id="JH003276">
    <property type="protein sequence ID" value="EGW15132.1"/>
    <property type="molecule type" value="Genomic_DNA"/>
</dbReference>
<name>G3IJF1_CRIGR</name>
<sequence length="50" mass="5486">MWVLGIEPRFSGKAVPIACLINTKDLGLIPSLGKRQKQKPKNKNSGKVPK</sequence>
<reference evidence="3" key="1">
    <citation type="journal article" date="2011" name="Nat. Biotechnol.">
        <title>The genomic sequence of the Chinese hamster ovary (CHO)-K1 cell line.</title>
        <authorList>
            <person name="Xu X."/>
            <person name="Nagarajan H."/>
            <person name="Lewis N.E."/>
            <person name="Pan S."/>
            <person name="Cai Z."/>
            <person name="Liu X."/>
            <person name="Chen W."/>
            <person name="Xie M."/>
            <person name="Wang W."/>
            <person name="Hammond S."/>
            <person name="Andersen M.R."/>
            <person name="Neff N."/>
            <person name="Passarelli B."/>
            <person name="Koh W."/>
            <person name="Fan H.C."/>
            <person name="Wang J."/>
            <person name="Gui Y."/>
            <person name="Lee K.H."/>
            <person name="Betenbaugh M.J."/>
            <person name="Quake S.R."/>
            <person name="Famili I."/>
            <person name="Palsson B.O."/>
            <person name="Wang J."/>
        </authorList>
    </citation>
    <scope>NUCLEOTIDE SEQUENCE [LARGE SCALE GENOMIC DNA]</scope>
    <source>
        <strain evidence="3">CHO K1 cell line</strain>
    </source>
</reference>
<gene>
    <name evidence="2" type="ORF">I79_023985</name>
</gene>
<evidence type="ECO:0000313" key="3">
    <source>
        <dbReference type="Proteomes" id="UP000001075"/>
    </source>
</evidence>
<dbReference type="InParanoid" id="G3IJF1"/>